<dbReference type="AlphaFoldDB" id="A0A830D8S7"/>
<gene>
    <name evidence="1" type="ORF">PHJA_002961700</name>
</gene>
<evidence type="ECO:0000313" key="2">
    <source>
        <dbReference type="Proteomes" id="UP000653305"/>
    </source>
</evidence>
<dbReference type="Proteomes" id="UP000653305">
    <property type="component" value="Unassembled WGS sequence"/>
</dbReference>
<name>A0A830D8S7_9LAMI</name>
<evidence type="ECO:0000313" key="1">
    <source>
        <dbReference type="EMBL" id="GFQ08177.1"/>
    </source>
</evidence>
<keyword evidence="1" id="KW-0830">Ubiquinone</keyword>
<dbReference type="EMBL" id="BMAC01003467">
    <property type="protein sequence ID" value="GFQ08177.1"/>
    <property type="molecule type" value="Genomic_DNA"/>
</dbReference>
<proteinExistence type="predicted"/>
<reference evidence="1" key="1">
    <citation type="submission" date="2020-07" db="EMBL/GenBank/DDBJ databases">
        <title>Ethylene signaling mediates host invasion by parasitic plants.</title>
        <authorList>
            <person name="Yoshida S."/>
        </authorList>
    </citation>
    <scope>NUCLEOTIDE SEQUENCE</scope>
    <source>
        <strain evidence="1">Okayama</strain>
    </source>
</reference>
<accession>A0A830D8S7</accession>
<keyword evidence="2" id="KW-1185">Reference proteome</keyword>
<sequence length="55" mass="6415">MMTKPVAPRHPRPRHRHCRLQHLSRRRGRLQQDLCCPKISLSLHLVCLALRANGV</sequence>
<organism evidence="1 2">
    <name type="scientific">Phtheirospermum japonicum</name>
    <dbReference type="NCBI Taxonomy" id="374723"/>
    <lineage>
        <taxon>Eukaryota</taxon>
        <taxon>Viridiplantae</taxon>
        <taxon>Streptophyta</taxon>
        <taxon>Embryophyta</taxon>
        <taxon>Tracheophyta</taxon>
        <taxon>Spermatophyta</taxon>
        <taxon>Magnoliopsida</taxon>
        <taxon>eudicotyledons</taxon>
        <taxon>Gunneridae</taxon>
        <taxon>Pentapetalae</taxon>
        <taxon>asterids</taxon>
        <taxon>lamiids</taxon>
        <taxon>Lamiales</taxon>
        <taxon>Orobanchaceae</taxon>
        <taxon>Orobanchaceae incertae sedis</taxon>
        <taxon>Phtheirospermum</taxon>
    </lineage>
</organism>
<comment type="caution">
    <text evidence="1">The sequence shown here is derived from an EMBL/GenBank/DDBJ whole genome shotgun (WGS) entry which is preliminary data.</text>
</comment>
<protein>
    <submittedName>
        <fullName evidence="1">NADH dehydrogenase [ubiquinone] 1 beta subcomplex subunit 3-b</fullName>
    </submittedName>
</protein>